<proteinExistence type="predicted"/>
<protein>
    <submittedName>
        <fullName evidence="1">Uncharacterized protein</fullName>
    </submittedName>
</protein>
<keyword evidence="2" id="KW-1185">Reference proteome</keyword>
<dbReference type="Proteomes" id="UP000011115">
    <property type="component" value="Unassembled WGS sequence"/>
</dbReference>
<dbReference type="InParanoid" id="M1D862"/>
<organism evidence="1 2">
    <name type="scientific">Solanum tuberosum</name>
    <name type="common">Potato</name>
    <dbReference type="NCBI Taxonomy" id="4113"/>
    <lineage>
        <taxon>Eukaryota</taxon>
        <taxon>Viridiplantae</taxon>
        <taxon>Streptophyta</taxon>
        <taxon>Embryophyta</taxon>
        <taxon>Tracheophyta</taxon>
        <taxon>Spermatophyta</taxon>
        <taxon>Magnoliopsida</taxon>
        <taxon>eudicotyledons</taxon>
        <taxon>Gunneridae</taxon>
        <taxon>Pentapetalae</taxon>
        <taxon>asterids</taxon>
        <taxon>lamiids</taxon>
        <taxon>Solanales</taxon>
        <taxon>Solanaceae</taxon>
        <taxon>Solanoideae</taxon>
        <taxon>Solaneae</taxon>
        <taxon>Solanum</taxon>
    </lineage>
</organism>
<dbReference type="AlphaFoldDB" id="M1D862"/>
<sequence>MLQVHYENRRPVRRYLSSPLIYPFLRVSHIGTKGDIRTIERTAEAFDDCFIFSPIGRLVKIPHHLALHIYGLGNKARTEMGNRDNTSEKEKGKTSRMIADVTRRFAKLPLYRLKLQNVEARLGVALASSRSTRRDTDRIGDE</sequence>
<reference evidence="2" key="1">
    <citation type="journal article" date="2011" name="Nature">
        <title>Genome sequence and analysis of the tuber crop potato.</title>
        <authorList>
            <consortium name="The Potato Genome Sequencing Consortium"/>
        </authorList>
    </citation>
    <scope>NUCLEOTIDE SEQUENCE [LARGE SCALE GENOMIC DNA]</scope>
    <source>
        <strain evidence="2">cv. DM1-3 516 R44</strain>
    </source>
</reference>
<accession>M1D862</accession>
<dbReference type="Gramene" id="PGSC0003DMT400084840">
    <property type="protein sequence ID" value="PGSC0003DMT400084840"/>
    <property type="gene ID" value="PGSC0003DMG400034411"/>
</dbReference>
<name>M1D862_SOLTU</name>
<dbReference type="HOGENOM" id="CLU_1819284_0_0_1"/>
<reference evidence="1" key="2">
    <citation type="submission" date="2015-06" db="UniProtKB">
        <authorList>
            <consortium name="EnsemblPlants"/>
        </authorList>
    </citation>
    <scope>IDENTIFICATION</scope>
    <source>
        <strain evidence="1">DM1-3 516 R44</strain>
    </source>
</reference>
<dbReference type="EnsemblPlants" id="PGSC0003DMT400084840">
    <property type="protein sequence ID" value="PGSC0003DMT400084840"/>
    <property type="gene ID" value="PGSC0003DMG400034411"/>
</dbReference>
<evidence type="ECO:0000313" key="1">
    <source>
        <dbReference type="EnsemblPlants" id="PGSC0003DMT400084840"/>
    </source>
</evidence>
<dbReference type="PaxDb" id="4113-PGSC0003DMT400084840"/>
<evidence type="ECO:0000313" key="2">
    <source>
        <dbReference type="Proteomes" id="UP000011115"/>
    </source>
</evidence>